<evidence type="ECO:0000313" key="2">
    <source>
        <dbReference type="EMBL" id="USW56947.1"/>
    </source>
</evidence>
<accession>A0A9Q9AW12</accession>
<proteinExistence type="predicted"/>
<keyword evidence="3" id="KW-1185">Reference proteome</keyword>
<name>A0A9Q9AW12_9PEZI</name>
<reference evidence="2" key="1">
    <citation type="submission" date="2022-06" db="EMBL/GenBank/DDBJ databases">
        <title>Complete genome sequences of two strains of the flax pathogen Septoria linicola.</title>
        <authorList>
            <person name="Lapalu N."/>
            <person name="Simon A."/>
            <person name="Demenou B."/>
            <person name="Paumier D."/>
            <person name="Guillot M.-P."/>
            <person name="Gout L."/>
            <person name="Valade R."/>
        </authorList>
    </citation>
    <scope>NUCLEOTIDE SEQUENCE</scope>
    <source>
        <strain evidence="2">SE15195</strain>
    </source>
</reference>
<feature type="region of interest" description="Disordered" evidence="1">
    <location>
        <begin position="92"/>
        <end position="112"/>
    </location>
</feature>
<dbReference type="EMBL" id="CP099426">
    <property type="protein sequence ID" value="USW56947.1"/>
    <property type="molecule type" value="Genomic_DNA"/>
</dbReference>
<evidence type="ECO:0000256" key="1">
    <source>
        <dbReference type="SAM" id="MobiDB-lite"/>
    </source>
</evidence>
<organism evidence="2 3">
    <name type="scientific">Septoria linicola</name>
    <dbReference type="NCBI Taxonomy" id="215465"/>
    <lineage>
        <taxon>Eukaryota</taxon>
        <taxon>Fungi</taxon>
        <taxon>Dikarya</taxon>
        <taxon>Ascomycota</taxon>
        <taxon>Pezizomycotina</taxon>
        <taxon>Dothideomycetes</taxon>
        <taxon>Dothideomycetidae</taxon>
        <taxon>Mycosphaerellales</taxon>
        <taxon>Mycosphaerellaceae</taxon>
        <taxon>Septoria</taxon>
    </lineage>
</organism>
<protein>
    <submittedName>
        <fullName evidence="2">Uncharacterized protein</fullName>
    </submittedName>
</protein>
<gene>
    <name evidence="2" type="ORF">Slin15195_G102660</name>
</gene>
<feature type="compositionally biased region" description="Basic and acidic residues" evidence="1">
    <location>
        <begin position="220"/>
        <end position="230"/>
    </location>
</feature>
<feature type="region of interest" description="Disordered" evidence="1">
    <location>
        <begin position="220"/>
        <end position="249"/>
    </location>
</feature>
<dbReference type="Proteomes" id="UP001056384">
    <property type="component" value="Chromosome 9"/>
</dbReference>
<sequence length="249" mass="27913">MPLALRKSFGNLISSILRPRLPLGRAPPLKAYANNGKKLSKYTQWEDEYVARRRQQGAPYALIGDELGRSYGSVALRYRNYIRDRASDLTDKSALSQEHEEDAHAVTSRLPPSLAESDLADRELLSPGDRARLQCIEDGVAKGKSFSHIAEEMGISKWTVTSLFRKYNSPHRQKVSWSEDDVQKALSLQRKGHTDEDIGAALSRTPVAVELFLRRLRASSRREKQDRQDLLSRTQVAPAGGSDTLSPSR</sequence>
<feature type="compositionally biased region" description="Basic and acidic residues" evidence="1">
    <location>
        <begin position="92"/>
        <end position="104"/>
    </location>
</feature>
<dbReference type="AlphaFoldDB" id="A0A9Q9AW12"/>
<evidence type="ECO:0000313" key="3">
    <source>
        <dbReference type="Proteomes" id="UP001056384"/>
    </source>
</evidence>